<dbReference type="GO" id="GO:0004222">
    <property type="term" value="F:metalloendopeptidase activity"/>
    <property type="evidence" value="ECO:0007669"/>
    <property type="project" value="InterPro"/>
</dbReference>
<protein>
    <recommendedName>
        <fullName evidence="6">Mitochondrial inner membrane protease ATP23</fullName>
        <ecNumber evidence="6">3.4.24.-</ecNumber>
    </recommendedName>
</protein>
<dbReference type="EC" id="3.4.24.-" evidence="6"/>
<keyword evidence="3 6" id="KW-0479">Metal-binding</keyword>
<keyword evidence="2 6" id="KW-0645">Protease</keyword>
<keyword evidence="4 6" id="KW-0378">Hydrolase</keyword>
<accession>A0AAD4JIM4</accession>
<evidence type="ECO:0000256" key="5">
    <source>
        <dbReference type="ARBA" id="ARBA00023049"/>
    </source>
</evidence>
<organism evidence="7 8">
    <name type="scientific">Perilla frutescens var. hirtella</name>
    <name type="common">Perilla citriodora</name>
    <name type="synonym">Perilla setoyensis</name>
    <dbReference type="NCBI Taxonomy" id="608512"/>
    <lineage>
        <taxon>Eukaryota</taxon>
        <taxon>Viridiplantae</taxon>
        <taxon>Streptophyta</taxon>
        <taxon>Embryophyta</taxon>
        <taxon>Tracheophyta</taxon>
        <taxon>Spermatophyta</taxon>
        <taxon>Magnoliopsida</taxon>
        <taxon>eudicotyledons</taxon>
        <taxon>Gunneridae</taxon>
        <taxon>Pentapetalae</taxon>
        <taxon>asterids</taxon>
        <taxon>lamiids</taxon>
        <taxon>Lamiales</taxon>
        <taxon>Lamiaceae</taxon>
        <taxon>Nepetoideae</taxon>
        <taxon>Elsholtzieae</taxon>
        <taxon>Perilla</taxon>
    </lineage>
</organism>
<dbReference type="GO" id="GO:0033615">
    <property type="term" value="P:mitochondrial proton-transporting ATP synthase complex assembly"/>
    <property type="evidence" value="ECO:0007669"/>
    <property type="project" value="TreeGrafter"/>
</dbReference>
<dbReference type="GO" id="GO:0034982">
    <property type="term" value="P:mitochondrial protein processing"/>
    <property type="evidence" value="ECO:0007669"/>
    <property type="project" value="TreeGrafter"/>
</dbReference>
<dbReference type="Proteomes" id="UP001190926">
    <property type="component" value="Unassembled WGS sequence"/>
</dbReference>
<evidence type="ECO:0000313" key="7">
    <source>
        <dbReference type="EMBL" id="KAH6833793.1"/>
    </source>
</evidence>
<dbReference type="GO" id="GO:0046872">
    <property type="term" value="F:metal ion binding"/>
    <property type="evidence" value="ECO:0007669"/>
    <property type="project" value="UniProtKB-KW"/>
</dbReference>
<dbReference type="Pfam" id="PF09768">
    <property type="entry name" value="Peptidase_M76"/>
    <property type="match status" value="1"/>
</dbReference>
<evidence type="ECO:0000313" key="8">
    <source>
        <dbReference type="Proteomes" id="UP001190926"/>
    </source>
</evidence>
<evidence type="ECO:0000256" key="1">
    <source>
        <dbReference type="ARBA" id="ARBA00009915"/>
    </source>
</evidence>
<evidence type="ECO:0000256" key="3">
    <source>
        <dbReference type="ARBA" id="ARBA00022723"/>
    </source>
</evidence>
<dbReference type="PANTHER" id="PTHR21711">
    <property type="entry name" value="MITOCHONDRIAL INNER MEMBRANE PROTEASE"/>
    <property type="match status" value="1"/>
</dbReference>
<reference evidence="7 8" key="1">
    <citation type="journal article" date="2021" name="Nat. Commun.">
        <title>Incipient diploidization of the medicinal plant Perilla within 10,000 years.</title>
        <authorList>
            <person name="Zhang Y."/>
            <person name="Shen Q."/>
            <person name="Leng L."/>
            <person name="Zhang D."/>
            <person name="Chen S."/>
            <person name="Shi Y."/>
            <person name="Ning Z."/>
            <person name="Chen S."/>
        </authorList>
    </citation>
    <scope>NUCLEOTIDE SEQUENCE [LARGE SCALE GENOMIC DNA]</scope>
    <source>
        <strain evidence="8">cv. PC099</strain>
    </source>
</reference>
<name>A0AAD4JIM4_PERFH</name>
<evidence type="ECO:0000256" key="2">
    <source>
        <dbReference type="ARBA" id="ARBA00022670"/>
    </source>
</evidence>
<gene>
    <name evidence="7" type="ORF">C2S53_009802</name>
</gene>
<sequence>MEDVRILITLLRNRKANRSPCGGVTAAECRRMMQKSLENPKVKIVMEKMKKRGCSIKSNKFFKPAICDGLSAGAGGCFTPGEGIYVCCNNIKTQDDVTQVMIHELIHAYDECRAKNLDWKNCYHQACAEIRAYTLGGQCHYLREYFRGYTNLRGHEQECVKRLTTLSARANPNCSEYMIKMAIDAIWETCYNDKSPFDNSSDTT</sequence>
<proteinExistence type="inferred from homology"/>
<keyword evidence="8" id="KW-1185">Reference proteome</keyword>
<evidence type="ECO:0000256" key="4">
    <source>
        <dbReference type="ARBA" id="ARBA00022801"/>
    </source>
</evidence>
<dbReference type="EMBL" id="SDAM02000055">
    <property type="protein sequence ID" value="KAH6833793.1"/>
    <property type="molecule type" value="Genomic_DNA"/>
</dbReference>
<dbReference type="InterPro" id="IPR019165">
    <property type="entry name" value="Peptidase_M76_ATP23"/>
</dbReference>
<evidence type="ECO:0000256" key="6">
    <source>
        <dbReference type="RuleBase" id="RU364057"/>
    </source>
</evidence>
<dbReference type="AlphaFoldDB" id="A0AAD4JIM4"/>
<dbReference type="PANTHER" id="PTHR21711:SF0">
    <property type="entry name" value="MITOCHONDRIAL INNER MEMBRANE PROTEASE ATP23 HOMOLOG"/>
    <property type="match status" value="1"/>
</dbReference>
<comment type="caution">
    <text evidence="7">The sequence shown here is derived from an EMBL/GenBank/DDBJ whole genome shotgun (WGS) entry which is preliminary data.</text>
</comment>
<keyword evidence="5 6" id="KW-0482">Metalloprotease</keyword>
<dbReference type="GO" id="GO:0005739">
    <property type="term" value="C:mitochondrion"/>
    <property type="evidence" value="ECO:0007669"/>
    <property type="project" value="GOC"/>
</dbReference>
<comment type="similarity">
    <text evidence="1 6">Belongs to the peptidase M76 family.</text>
</comment>